<reference evidence="2" key="1">
    <citation type="submission" date="2021-03" db="EMBL/GenBank/DDBJ databases">
        <title>Antimicrobial resistance genes in bacteria isolated from Japanese honey, and their potential for conferring macrolide and lincosamide resistance in the American foulbrood pathogen Paenibacillus larvae.</title>
        <authorList>
            <person name="Okamoto M."/>
            <person name="Kumagai M."/>
            <person name="Kanamori H."/>
            <person name="Takamatsu D."/>
        </authorList>
    </citation>
    <scope>NUCLEOTIDE SEQUENCE</scope>
    <source>
        <strain evidence="2">J43TS3</strain>
    </source>
</reference>
<feature type="transmembrane region" description="Helical" evidence="1">
    <location>
        <begin position="55"/>
        <end position="77"/>
    </location>
</feature>
<name>A0A919X6L6_9BACI</name>
<protein>
    <submittedName>
        <fullName evidence="2">Uncharacterized protein</fullName>
    </submittedName>
</protein>
<organism evidence="2 3">
    <name type="scientific">Ornithinibacillus bavariensis</name>
    <dbReference type="NCBI Taxonomy" id="545502"/>
    <lineage>
        <taxon>Bacteria</taxon>
        <taxon>Bacillati</taxon>
        <taxon>Bacillota</taxon>
        <taxon>Bacilli</taxon>
        <taxon>Bacillales</taxon>
        <taxon>Bacillaceae</taxon>
        <taxon>Ornithinibacillus</taxon>
    </lineage>
</organism>
<dbReference type="AlphaFoldDB" id="A0A919X6L6"/>
<evidence type="ECO:0000313" key="3">
    <source>
        <dbReference type="Proteomes" id="UP000676917"/>
    </source>
</evidence>
<feature type="transmembrane region" description="Helical" evidence="1">
    <location>
        <begin position="23"/>
        <end position="48"/>
    </location>
</feature>
<proteinExistence type="predicted"/>
<accession>A0A919X6L6</accession>
<dbReference type="EMBL" id="BORP01000001">
    <property type="protein sequence ID" value="GIO25994.1"/>
    <property type="molecule type" value="Genomic_DNA"/>
</dbReference>
<feature type="transmembrane region" description="Helical" evidence="1">
    <location>
        <begin position="89"/>
        <end position="107"/>
    </location>
</feature>
<dbReference type="RefSeq" id="WP_212919489.1">
    <property type="nucleotide sequence ID" value="NZ_BORP01000001.1"/>
</dbReference>
<keyword evidence="3" id="KW-1185">Reference proteome</keyword>
<gene>
    <name evidence="2" type="ORF">J43TS3_06050</name>
</gene>
<evidence type="ECO:0000313" key="2">
    <source>
        <dbReference type="EMBL" id="GIO25994.1"/>
    </source>
</evidence>
<comment type="caution">
    <text evidence="2">The sequence shown here is derived from an EMBL/GenBank/DDBJ whole genome shotgun (WGS) entry which is preliminary data.</text>
</comment>
<dbReference type="Proteomes" id="UP000676917">
    <property type="component" value="Unassembled WGS sequence"/>
</dbReference>
<keyword evidence="1" id="KW-0812">Transmembrane</keyword>
<sequence>MFLTISDWIKISQLQSIGIEEELFYTLVILFGIAGCYVLIRPISVFLLSIRSETLLRYVLSGLLFIVLFFIVVLLNGHIELITYQLLKLALQVLAILGLFLCVIHLFRNISKRKKRV</sequence>
<keyword evidence="1" id="KW-1133">Transmembrane helix</keyword>
<evidence type="ECO:0000256" key="1">
    <source>
        <dbReference type="SAM" id="Phobius"/>
    </source>
</evidence>
<keyword evidence="1" id="KW-0472">Membrane</keyword>